<dbReference type="AlphaFoldDB" id="A0AAD7RB64"/>
<name>A0AAD7RB64_9TELE</name>
<reference evidence="1" key="1">
    <citation type="journal article" date="2023" name="Science">
        <title>Genome structures resolve the early diversification of teleost fishes.</title>
        <authorList>
            <person name="Parey E."/>
            <person name="Louis A."/>
            <person name="Montfort J."/>
            <person name="Bouchez O."/>
            <person name="Roques C."/>
            <person name="Iampietro C."/>
            <person name="Lluch J."/>
            <person name="Castinel A."/>
            <person name="Donnadieu C."/>
            <person name="Desvignes T."/>
            <person name="Floi Bucao C."/>
            <person name="Jouanno E."/>
            <person name="Wen M."/>
            <person name="Mejri S."/>
            <person name="Dirks R."/>
            <person name="Jansen H."/>
            <person name="Henkel C."/>
            <person name="Chen W.J."/>
            <person name="Zahm M."/>
            <person name="Cabau C."/>
            <person name="Klopp C."/>
            <person name="Thompson A.W."/>
            <person name="Robinson-Rechavi M."/>
            <person name="Braasch I."/>
            <person name="Lecointre G."/>
            <person name="Bobe J."/>
            <person name="Postlethwait J.H."/>
            <person name="Berthelot C."/>
            <person name="Roest Crollius H."/>
            <person name="Guiguen Y."/>
        </authorList>
    </citation>
    <scope>NUCLEOTIDE SEQUENCE</scope>
    <source>
        <strain evidence="1">NC1722</strain>
    </source>
</reference>
<proteinExistence type="predicted"/>
<keyword evidence="2" id="KW-1185">Reference proteome</keyword>
<evidence type="ECO:0000313" key="1">
    <source>
        <dbReference type="EMBL" id="KAJ8373072.1"/>
    </source>
</evidence>
<accession>A0AAD7RB64</accession>
<evidence type="ECO:0000313" key="2">
    <source>
        <dbReference type="Proteomes" id="UP001221898"/>
    </source>
</evidence>
<dbReference type="Proteomes" id="UP001221898">
    <property type="component" value="Unassembled WGS sequence"/>
</dbReference>
<comment type="caution">
    <text evidence="1">The sequence shown here is derived from an EMBL/GenBank/DDBJ whole genome shotgun (WGS) entry which is preliminary data.</text>
</comment>
<gene>
    <name evidence="1" type="ORF">AAFF_G00271270</name>
</gene>
<sequence>MQLSAALAPRHHQRAGVALSGVGTTTVASDHISLSALGEQSPAFLLLWQPEHNLSLSHHAACQELPLRYLRVYACERERAREGQSGEGGNMRRARGLPRLAKATSRKRLCEAAACPNSDTARTC</sequence>
<dbReference type="EMBL" id="JAINUG010000374">
    <property type="protein sequence ID" value="KAJ8373072.1"/>
    <property type="molecule type" value="Genomic_DNA"/>
</dbReference>
<organism evidence="1 2">
    <name type="scientific">Aldrovandia affinis</name>
    <dbReference type="NCBI Taxonomy" id="143900"/>
    <lineage>
        <taxon>Eukaryota</taxon>
        <taxon>Metazoa</taxon>
        <taxon>Chordata</taxon>
        <taxon>Craniata</taxon>
        <taxon>Vertebrata</taxon>
        <taxon>Euteleostomi</taxon>
        <taxon>Actinopterygii</taxon>
        <taxon>Neopterygii</taxon>
        <taxon>Teleostei</taxon>
        <taxon>Notacanthiformes</taxon>
        <taxon>Halosauridae</taxon>
        <taxon>Aldrovandia</taxon>
    </lineage>
</organism>
<protein>
    <submittedName>
        <fullName evidence="1">Uncharacterized protein</fullName>
    </submittedName>
</protein>